<protein>
    <submittedName>
        <fullName evidence="1">Uncharacterized protein</fullName>
    </submittedName>
</protein>
<evidence type="ECO:0000313" key="1">
    <source>
        <dbReference type="EMBL" id="KAK4539291.1"/>
    </source>
</evidence>
<dbReference type="EMBL" id="JAVFHQ010000103">
    <property type="protein sequence ID" value="KAK4539291.1"/>
    <property type="molecule type" value="Genomic_DNA"/>
</dbReference>
<evidence type="ECO:0000313" key="2">
    <source>
        <dbReference type="Proteomes" id="UP001324427"/>
    </source>
</evidence>
<organism evidence="1 2">
    <name type="scientific">Oleoguttula mirabilis</name>
    <dbReference type="NCBI Taxonomy" id="1507867"/>
    <lineage>
        <taxon>Eukaryota</taxon>
        <taxon>Fungi</taxon>
        <taxon>Dikarya</taxon>
        <taxon>Ascomycota</taxon>
        <taxon>Pezizomycotina</taxon>
        <taxon>Dothideomycetes</taxon>
        <taxon>Dothideomycetidae</taxon>
        <taxon>Mycosphaerellales</taxon>
        <taxon>Teratosphaeriaceae</taxon>
        <taxon>Oleoguttula</taxon>
    </lineage>
</organism>
<name>A0AAV9J362_9PEZI</name>
<dbReference type="Proteomes" id="UP001324427">
    <property type="component" value="Unassembled WGS sequence"/>
</dbReference>
<gene>
    <name evidence="1" type="ORF">LTR36_000817</name>
</gene>
<sequence>MTGQVYVALSRAPTLAGLKVLGMRKGYACGSGHPEVHEWLWEKFTELRAALDEGGALFVDE</sequence>
<comment type="caution">
    <text evidence="1">The sequence shown here is derived from an EMBL/GenBank/DDBJ whole genome shotgun (WGS) entry which is preliminary data.</text>
</comment>
<keyword evidence="2" id="KW-1185">Reference proteome</keyword>
<proteinExistence type="predicted"/>
<reference evidence="1 2" key="1">
    <citation type="submission" date="2021-11" db="EMBL/GenBank/DDBJ databases">
        <title>Black yeast isolated from Biological Soil Crust.</title>
        <authorList>
            <person name="Kurbessoian T."/>
        </authorList>
    </citation>
    <scope>NUCLEOTIDE SEQUENCE [LARGE SCALE GENOMIC DNA]</scope>
    <source>
        <strain evidence="1 2">CCFEE 5522</strain>
    </source>
</reference>
<dbReference type="AlphaFoldDB" id="A0AAV9J362"/>
<accession>A0AAV9J362</accession>